<comment type="caution">
    <text evidence="6">Lacks conserved residue(s) required for the propagation of feature annotation.</text>
</comment>
<dbReference type="InterPro" id="IPR023048">
    <property type="entry name" value="NADH:quinone_OxRdtase_FMN_depd"/>
</dbReference>
<feature type="binding site" evidence="6">
    <location>
        <position position="10"/>
    </location>
    <ligand>
        <name>FMN</name>
        <dbReference type="ChEBI" id="CHEBI:58210"/>
    </ligand>
</feature>
<dbReference type="PANTHER" id="PTHR43741:SF4">
    <property type="entry name" value="FMN-DEPENDENT NADH:QUINONE OXIDOREDUCTASE"/>
    <property type="match status" value="1"/>
</dbReference>
<evidence type="ECO:0000256" key="5">
    <source>
        <dbReference type="ARBA" id="ARBA00048542"/>
    </source>
</evidence>
<evidence type="ECO:0000259" key="7">
    <source>
        <dbReference type="Pfam" id="PF02525"/>
    </source>
</evidence>
<dbReference type="InterPro" id="IPR029039">
    <property type="entry name" value="Flavoprotein-like_sf"/>
</dbReference>
<name>A0ABT8KVJ4_9BACT</name>
<comment type="cofactor">
    <cofactor evidence="6">
        <name>FMN</name>
        <dbReference type="ChEBI" id="CHEBI:58210"/>
    </cofactor>
    <text evidence="6">Binds 1 FMN per subunit.</text>
</comment>
<sequence>MKTLLRIDSSSRIEGSHSRKLADYVEAKWRAFHPDGHVVYRDLVKHHIPHIPNNTIEGFYTPKEKITDLVLKATAISDELIAELKQADELLISSPLYNLNIPSNLKAYIDHVTRIGHTFGMNSDGSYFGLLNGKTAYLATVKGGKYAGTPMAAYDFQEPYLKAILHHMGITVKSIFSLEGTAQAGSMEQNLFQVHQQIDTIFNL</sequence>
<evidence type="ECO:0000256" key="2">
    <source>
        <dbReference type="ARBA" id="ARBA00022643"/>
    </source>
</evidence>
<comment type="caution">
    <text evidence="8">The sequence shown here is derived from an EMBL/GenBank/DDBJ whole genome shotgun (WGS) entry which is preliminary data.</text>
</comment>
<dbReference type="Gene3D" id="3.40.50.360">
    <property type="match status" value="1"/>
</dbReference>
<dbReference type="Pfam" id="PF02525">
    <property type="entry name" value="Flavodoxin_2"/>
    <property type="match status" value="1"/>
</dbReference>
<dbReference type="RefSeq" id="WP_346753666.1">
    <property type="nucleotide sequence ID" value="NZ_JAUJEA010000008.1"/>
</dbReference>
<protein>
    <recommendedName>
        <fullName evidence="6">FMN dependent NADH:quinone oxidoreductase</fullName>
        <ecNumber evidence="6">1.6.5.-</ecNumber>
    </recommendedName>
    <alternativeName>
        <fullName evidence="6">Azo-dye reductase</fullName>
    </alternativeName>
    <alternativeName>
        <fullName evidence="6">FMN-dependent NADH-azo compound oxidoreductase</fullName>
    </alternativeName>
    <alternativeName>
        <fullName evidence="6">FMN-dependent NADH-azoreductase</fullName>
        <ecNumber evidence="6">1.7.1.17</ecNumber>
    </alternativeName>
</protein>
<feature type="binding site" evidence="6">
    <location>
        <begin position="16"/>
        <end position="18"/>
    </location>
    <ligand>
        <name>FMN</name>
        <dbReference type="ChEBI" id="CHEBI:58210"/>
    </ligand>
</feature>
<dbReference type="InterPro" id="IPR003680">
    <property type="entry name" value="Flavodoxin_fold"/>
</dbReference>
<organism evidence="8 9">
    <name type="scientific">Splendidivirga corallicola</name>
    <dbReference type="NCBI Taxonomy" id="3051826"/>
    <lineage>
        <taxon>Bacteria</taxon>
        <taxon>Pseudomonadati</taxon>
        <taxon>Bacteroidota</taxon>
        <taxon>Cytophagia</taxon>
        <taxon>Cytophagales</taxon>
        <taxon>Splendidivirgaceae</taxon>
        <taxon>Splendidivirga</taxon>
    </lineage>
</organism>
<gene>
    <name evidence="6" type="primary">azoR</name>
    <name evidence="8" type="ORF">QQ008_19800</name>
</gene>
<keyword evidence="4 6" id="KW-0520">NAD</keyword>
<dbReference type="SUPFAM" id="SSF52218">
    <property type="entry name" value="Flavoproteins"/>
    <property type="match status" value="1"/>
</dbReference>
<dbReference type="Proteomes" id="UP001172082">
    <property type="component" value="Unassembled WGS sequence"/>
</dbReference>
<comment type="catalytic activity">
    <reaction evidence="5">
        <text>N,N-dimethyl-1,4-phenylenediamine + anthranilate + 2 NAD(+) = 2-(4-dimethylaminophenyl)diazenylbenzoate + 2 NADH + 2 H(+)</text>
        <dbReference type="Rhea" id="RHEA:55872"/>
        <dbReference type="ChEBI" id="CHEBI:15378"/>
        <dbReference type="ChEBI" id="CHEBI:15783"/>
        <dbReference type="ChEBI" id="CHEBI:16567"/>
        <dbReference type="ChEBI" id="CHEBI:57540"/>
        <dbReference type="ChEBI" id="CHEBI:57945"/>
        <dbReference type="ChEBI" id="CHEBI:71579"/>
        <dbReference type="EC" id="1.7.1.17"/>
    </reaction>
    <physiologicalReaction direction="right-to-left" evidence="5">
        <dbReference type="Rhea" id="RHEA:55874"/>
    </physiologicalReaction>
</comment>
<comment type="function">
    <text evidence="6">Quinone reductase that provides resistance to thiol-specific stress caused by electrophilic quinones.</text>
</comment>
<keyword evidence="9" id="KW-1185">Reference proteome</keyword>
<comment type="similarity">
    <text evidence="6">Belongs to the azoreductase type 1 family.</text>
</comment>
<evidence type="ECO:0000256" key="6">
    <source>
        <dbReference type="HAMAP-Rule" id="MF_01216"/>
    </source>
</evidence>
<dbReference type="HAMAP" id="MF_01216">
    <property type="entry name" value="Azoreductase_type1"/>
    <property type="match status" value="1"/>
</dbReference>
<comment type="subunit">
    <text evidence="6">Homodimer.</text>
</comment>
<accession>A0ABT8KVJ4</accession>
<keyword evidence="2 6" id="KW-0288">FMN</keyword>
<evidence type="ECO:0000256" key="4">
    <source>
        <dbReference type="ARBA" id="ARBA00023027"/>
    </source>
</evidence>
<dbReference type="EC" id="1.6.5.-" evidence="6"/>
<comment type="function">
    <text evidence="6">Also exhibits azoreductase activity. Catalyzes the reductive cleavage of the azo bond in aromatic azo compounds to the corresponding amines.</text>
</comment>
<dbReference type="EC" id="1.7.1.17" evidence="6"/>
<evidence type="ECO:0000256" key="3">
    <source>
        <dbReference type="ARBA" id="ARBA00023002"/>
    </source>
</evidence>
<evidence type="ECO:0000256" key="1">
    <source>
        <dbReference type="ARBA" id="ARBA00022630"/>
    </source>
</evidence>
<proteinExistence type="inferred from homology"/>
<keyword evidence="1 6" id="KW-0285">Flavoprotein</keyword>
<comment type="catalytic activity">
    <reaction evidence="6">
        <text>2 a quinone + NADH + H(+) = 2 a 1,4-benzosemiquinone + NAD(+)</text>
        <dbReference type="Rhea" id="RHEA:65952"/>
        <dbReference type="ChEBI" id="CHEBI:15378"/>
        <dbReference type="ChEBI" id="CHEBI:57540"/>
        <dbReference type="ChEBI" id="CHEBI:57945"/>
        <dbReference type="ChEBI" id="CHEBI:132124"/>
        <dbReference type="ChEBI" id="CHEBI:134225"/>
    </reaction>
</comment>
<feature type="domain" description="Flavodoxin-like fold" evidence="7">
    <location>
        <begin position="3"/>
        <end position="198"/>
    </location>
</feature>
<dbReference type="InterPro" id="IPR050104">
    <property type="entry name" value="FMN-dep_NADH:Q_OxRdtase_AzoR1"/>
</dbReference>
<evidence type="ECO:0000313" key="8">
    <source>
        <dbReference type="EMBL" id="MDN5203643.1"/>
    </source>
</evidence>
<evidence type="ECO:0000313" key="9">
    <source>
        <dbReference type="Proteomes" id="UP001172082"/>
    </source>
</evidence>
<dbReference type="PANTHER" id="PTHR43741">
    <property type="entry name" value="FMN-DEPENDENT NADH-AZOREDUCTASE 1"/>
    <property type="match status" value="1"/>
</dbReference>
<reference evidence="8" key="1">
    <citation type="submission" date="2023-06" db="EMBL/GenBank/DDBJ databases">
        <title>Genomic of Parafulvivirga corallium.</title>
        <authorList>
            <person name="Wang G."/>
        </authorList>
    </citation>
    <scope>NUCLEOTIDE SEQUENCE</scope>
    <source>
        <strain evidence="8">BMA10</strain>
    </source>
</reference>
<keyword evidence="3 6" id="KW-0560">Oxidoreductase</keyword>
<dbReference type="EMBL" id="JAUJEA010000008">
    <property type="protein sequence ID" value="MDN5203643.1"/>
    <property type="molecule type" value="Genomic_DNA"/>
</dbReference>